<dbReference type="RefSeq" id="WP_205355972.1">
    <property type="nucleotide sequence ID" value="NZ_JADKYB010000003.1"/>
</dbReference>
<protein>
    <submittedName>
        <fullName evidence="5">Helix-turn-helix domain-containing protein</fullName>
    </submittedName>
</protein>
<keyword evidence="3" id="KW-0804">Transcription</keyword>
<accession>A0ABS2TMQ6</accession>
<dbReference type="Proteomes" id="UP000749040">
    <property type="component" value="Unassembled WGS sequence"/>
</dbReference>
<dbReference type="Gene3D" id="1.10.10.60">
    <property type="entry name" value="Homeodomain-like"/>
    <property type="match status" value="1"/>
</dbReference>
<keyword evidence="1" id="KW-0805">Transcription regulation</keyword>
<evidence type="ECO:0000256" key="3">
    <source>
        <dbReference type="ARBA" id="ARBA00023163"/>
    </source>
</evidence>
<evidence type="ECO:0000259" key="4">
    <source>
        <dbReference type="PROSITE" id="PS01124"/>
    </source>
</evidence>
<evidence type="ECO:0000256" key="1">
    <source>
        <dbReference type="ARBA" id="ARBA00023015"/>
    </source>
</evidence>
<evidence type="ECO:0000313" key="6">
    <source>
        <dbReference type="Proteomes" id="UP000749040"/>
    </source>
</evidence>
<dbReference type="InterPro" id="IPR009057">
    <property type="entry name" value="Homeodomain-like_sf"/>
</dbReference>
<dbReference type="InterPro" id="IPR050204">
    <property type="entry name" value="AraC_XylS_family_regulators"/>
</dbReference>
<dbReference type="EMBL" id="JADKYB010000003">
    <property type="protein sequence ID" value="MBM9504082.1"/>
    <property type="molecule type" value="Genomic_DNA"/>
</dbReference>
<keyword evidence="6" id="KW-1185">Reference proteome</keyword>
<evidence type="ECO:0000313" key="5">
    <source>
        <dbReference type="EMBL" id="MBM9504082.1"/>
    </source>
</evidence>
<sequence>MIRELARLREGRVEVMMEPDPNRIQGVFSDFSYGPVGISSGGWGAMTVRRDRDGTEENVERYAVAGLQISGRTTIEQAGRQAVMKPGDFCVYDNLRPYAVANSGFVELVTVRVPVRMLAVPSPTLERVSARRIGAGHPVADAAAGYFARLAQAGRTGEAGAGADLLAQPCVELLRALVTIGAGAADLAADALDVTLQDRLLAYMRLHLGDTDLTAARLAAEHHISERQLYRILSRAGVSLGEWIRAQRLEQCRRELASARGDRATIASIASRWGFVSAPHFSRAFKSAYGMSPRQWRDLSRTSRTQTQA</sequence>
<dbReference type="Pfam" id="PF12833">
    <property type="entry name" value="HTH_18"/>
    <property type="match status" value="1"/>
</dbReference>
<dbReference type="PANTHER" id="PTHR46796">
    <property type="entry name" value="HTH-TYPE TRANSCRIPTIONAL ACTIVATOR RHAS-RELATED"/>
    <property type="match status" value="1"/>
</dbReference>
<comment type="caution">
    <text evidence="5">The sequence shown here is derived from an EMBL/GenBank/DDBJ whole genome shotgun (WGS) entry which is preliminary data.</text>
</comment>
<dbReference type="PANTHER" id="PTHR46796:SF6">
    <property type="entry name" value="ARAC SUBFAMILY"/>
    <property type="match status" value="1"/>
</dbReference>
<dbReference type="InterPro" id="IPR020449">
    <property type="entry name" value="Tscrpt_reg_AraC-type_HTH"/>
</dbReference>
<name>A0ABS2TMQ6_9ACTN</name>
<dbReference type="PROSITE" id="PS01124">
    <property type="entry name" value="HTH_ARAC_FAMILY_2"/>
    <property type="match status" value="1"/>
</dbReference>
<feature type="domain" description="HTH araC/xylS-type" evidence="4">
    <location>
        <begin position="198"/>
        <end position="299"/>
    </location>
</feature>
<dbReference type="InterPro" id="IPR018060">
    <property type="entry name" value="HTH_AraC"/>
</dbReference>
<dbReference type="SUPFAM" id="SSF46689">
    <property type="entry name" value="Homeodomain-like"/>
    <property type="match status" value="1"/>
</dbReference>
<evidence type="ECO:0000256" key="2">
    <source>
        <dbReference type="ARBA" id="ARBA00023125"/>
    </source>
</evidence>
<dbReference type="PRINTS" id="PR00032">
    <property type="entry name" value="HTHARAC"/>
</dbReference>
<dbReference type="InterPro" id="IPR035418">
    <property type="entry name" value="AraC-bd_2"/>
</dbReference>
<dbReference type="SMART" id="SM00342">
    <property type="entry name" value="HTH_ARAC"/>
    <property type="match status" value="1"/>
</dbReference>
<proteinExistence type="predicted"/>
<reference evidence="5 6" key="1">
    <citation type="submission" date="2021-01" db="EMBL/GenBank/DDBJ databases">
        <title>Streptomyces acididurans sp. nov., isolated from a peat swamp forest soil.</title>
        <authorList>
            <person name="Chantavorakit T."/>
            <person name="Duangmal K."/>
        </authorList>
    </citation>
    <scope>NUCLEOTIDE SEQUENCE [LARGE SCALE GENOMIC DNA]</scope>
    <source>
        <strain evidence="5 6">KK5PA1</strain>
    </source>
</reference>
<organism evidence="5 6">
    <name type="scientific">Actinacidiphila acididurans</name>
    <dbReference type="NCBI Taxonomy" id="2784346"/>
    <lineage>
        <taxon>Bacteria</taxon>
        <taxon>Bacillati</taxon>
        <taxon>Actinomycetota</taxon>
        <taxon>Actinomycetes</taxon>
        <taxon>Kitasatosporales</taxon>
        <taxon>Streptomycetaceae</taxon>
        <taxon>Actinacidiphila</taxon>
    </lineage>
</organism>
<gene>
    <name evidence="5" type="ORF">ITX44_05940</name>
</gene>
<keyword evidence="2" id="KW-0238">DNA-binding</keyword>
<dbReference type="Pfam" id="PF14525">
    <property type="entry name" value="AraC_binding_2"/>
    <property type="match status" value="1"/>
</dbReference>